<dbReference type="SUPFAM" id="SSF51120">
    <property type="entry name" value="beta-Roll"/>
    <property type="match status" value="1"/>
</dbReference>
<dbReference type="PANTHER" id="PTHR38340">
    <property type="entry name" value="S-LAYER PROTEIN"/>
    <property type="match status" value="1"/>
</dbReference>
<protein>
    <recommendedName>
        <fullName evidence="5">Phospholipase/lecithinase/hemolysin</fullName>
    </recommendedName>
</protein>
<dbReference type="Gene3D" id="2.150.10.10">
    <property type="entry name" value="Serralysin-like metalloprotease, C-terminal"/>
    <property type="match status" value="1"/>
</dbReference>
<gene>
    <name evidence="3" type="ORF">GE300_08635</name>
</gene>
<dbReference type="InterPro" id="IPR018511">
    <property type="entry name" value="Hemolysin-typ_Ca-bd_CS"/>
</dbReference>
<dbReference type="GO" id="GO:0016788">
    <property type="term" value="F:hydrolase activity, acting on ester bonds"/>
    <property type="evidence" value="ECO:0007669"/>
    <property type="project" value="InterPro"/>
</dbReference>
<accession>A0A6L5YZH9</accession>
<comment type="caution">
    <text evidence="3">The sequence shown here is derived from an EMBL/GenBank/DDBJ whole genome shotgun (WGS) entry which is preliminary data.</text>
</comment>
<dbReference type="Pfam" id="PF00353">
    <property type="entry name" value="HemolysinCabind"/>
    <property type="match status" value="3"/>
</dbReference>
<proteinExistence type="predicted"/>
<comment type="subcellular location">
    <subcellularLocation>
        <location evidence="1">Secreted</location>
    </subcellularLocation>
</comment>
<dbReference type="AlphaFoldDB" id="A0A6L5YZH9"/>
<sequence>MAYSSVVFFGDSLSDNGNLSALVSTADRTLPPPPYHGGAFSDGPVHADVLLELTGLDGENHALAAARAIGSGTMTALLARYDMVLPAGLEDYDINLGAQVDRFLDTAGDLSDTAAALMIGINDLGSFRPSNNPIIAFFEILDFADDVADAIRASASRLADAGIDTLIYYTLPAISFFPASQQVGADLRALGDDLAGQINDEVLADLNGSRAFRGVDIEIVQLDRLAREVRDDPTAFGFYADLQAFPVVTDPDDPTAVGLDPMGFDADQFVFFDDVHPSAAFHGLLAVFTAATLELDVQRFLGAGDDIASYGASRDFVLGGQGRDDIDTNAGRDIVLGGLGWDTLQGGASADILGGGSGADTVLGQLGDDIIAGGRGHDLLRGGAGDDLLIGGLGNDTLLAGGGDDLLFYTDPALLGRAGDTDLYDGKAGADTSYIALSDAHYDAVASAADTAAALAQILGLTLRNVETIELLRGRDGLAEVALAEGFGDADYWGFV</sequence>
<name>A0A6L5YZH9_9RHOB</name>
<dbReference type="InterPro" id="IPR001343">
    <property type="entry name" value="Hemolysn_Ca-bd"/>
</dbReference>
<dbReference type="PANTHER" id="PTHR38340:SF1">
    <property type="entry name" value="S-LAYER PROTEIN"/>
    <property type="match status" value="1"/>
</dbReference>
<dbReference type="InterPro" id="IPR036514">
    <property type="entry name" value="SGNH_hydro_sf"/>
</dbReference>
<keyword evidence="4" id="KW-1185">Reference proteome</keyword>
<evidence type="ECO:0000256" key="1">
    <source>
        <dbReference type="ARBA" id="ARBA00004613"/>
    </source>
</evidence>
<dbReference type="InterPro" id="IPR050557">
    <property type="entry name" value="RTX_toxin/Mannuronan_C5-epim"/>
</dbReference>
<dbReference type="PRINTS" id="PR00313">
    <property type="entry name" value="CABNDNGRPT"/>
</dbReference>
<dbReference type="PROSITE" id="PS00330">
    <property type="entry name" value="HEMOLYSIN_CALCIUM"/>
    <property type="match status" value="2"/>
</dbReference>
<dbReference type="InterPro" id="IPR011049">
    <property type="entry name" value="Serralysin-like_metalloprot_C"/>
</dbReference>
<dbReference type="GO" id="GO:0005509">
    <property type="term" value="F:calcium ion binding"/>
    <property type="evidence" value="ECO:0007669"/>
    <property type="project" value="InterPro"/>
</dbReference>
<evidence type="ECO:0008006" key="5">
    <source>
        <dbReference type="Google" id="ProtNLM"/>
    </source>
</evidence>
<organism evidence="3 4">
    <name type="scientific">Halovulum marinum</name>
    <dbReference type="NCBI Taxonomy" id="2662447"/>
    <lineage>
        <taxon>Bacteria</taxon>
        <taxon>Pseudomonadati</taxon>
        <taxon>Pseudomonadota</taxon>
        <taxon>Alphaproteobacteria</taxon>
        <taxon>Rhodobacterales</taxon>
        <taxon>Paracoccaceae</taxon>
        <taxon>Halovulum</taxon>
    </lineage>
</organism>
<dbReference type="RefSeq" id="WP_154446172.1">
    <property type="nucleotide sequence ID" value="NZ_WIND01000005.1"/>
</dbReference>
<dbReference type="EMBL" id="WIND01000005">
    <property type="protein sequence ID" value="MSU89683.1"/>
    <property type="molecule type" value="Genomic_DNA"/>
</dbReference>
<dbReference type="InterPro" id="IPR001087">
    <property type="entry name" value="GDSL"/>
</dbReference>
<keyword evidence="2" id="KW-0964">Secreted</keyword>
<dbReference type="Gene3D" id="3.40.50.1110">
    <property type="entry name" value="SGNH hydrolase"/>
    <property type="match status" value="1"/>
</dbReference>
<evidence type="ECO:0000313" key="3">
    <source>
        <dbReference type="EMBL" id="MSU89683.1"/>
    </source>
</evidence>
<dbReference type="Pfam" id="PF00657">
    <property type="entry name" value="Lipase_GDSL"/>
    <property type="match status" value="1"/>
</dbReference>
<reference evidence="3 4" key="1">
    <citation type="submission" date="2019-10" db="EMBL/GenBank/DDBJ databases">
        <title>Cognatihalovulum marinum gen. nov. sp. nov., a new member of the family Rhodobacteraceae isolated from deep seawater of the Northwest Indian Ocean.</title>
        <authorList>
            <person name="Ruan C."/>
            <person name="Wang J."/>
            <person name="Zheng X."/>
            <person name="Song L."/>
            <person name="Zhu Y."/>
            <person name="Huang Y."/>
            <person name="Lu Z."/>
            <person name="Du W."/>
            <person name="Huang L."/>
            <person name="Dai X."/>
        </authorList>
    </citation>
    <scope>NUCLEOTIDE SEQUENCE [LARGE SCALE GENOMIC DNA]</scope>
    <source>
        <strain evidence="3 4">2CG4</strain>
    </source>
</reference>
<evidence type="ECO:0000256" key="2">
    <source>
        <dbReference type="ARBA" id="ARBA00022525"/>
    </source>
</evidence>
<dbReference type="Proteomes" id="UP000474957">
    <property type="component" value="Unassembled WGS sequence"/>
</dbReference>
<evidence type="ECO:0000313" key="4">
    <source>
        <dbReference type="Proteomes" id="UP000474957"/>
    </source>
</evidence>
<dbReference type="GO" id="GO:0005576">
    <property type="term" value="C:extracellular region"/>
    <property type="evidence" value="ECO:0007669"/>
    <property type="project" value="UniProtKB-SubCell"/>
</dbReference>